<dbReference type="Proteomes" id="UP000033385">
    <property type="component" value="Unassembled WGS sequence"/>
</dbReference>
<dbReference type="PATRIC" id="fig|1359153.3.peg.364"/>
<comment type="caution">
    <text evidence="1">The sequence shown here is derived from an EMBL/GenBank/DDBJ whole genome shotgun (WGS) entry which is preliminary data.</text>
</comment>
<gene>
    <name evidence="1" type="ORF">APHNP_0353</name>
</gene>
<sequence length="42" mass="5113">MKWPYERRRLQCGVGAPRRPLDRVVRVRVLLQLMLTRMMMSL</sequence>
<reference evidence="1 2" key="1">
    <citation type="submission" date="2015-01" db="EMBL/GenBank/DDBJ databases">
        <title>Genome Sequencing of Rickettsiales.</title>
        <authorList>
            <person name="Daugherty S.C."/>
            <person name="Su Q."/>
            <person name="Abolude K."/>
            <person name="Beier-Sexton M."/>
            <person name="Carlyon J.A."/>
            <person name="Carter R."/>
            <person name="Day N.P."/>
            <person name="Dumler S.J."/>
            <person name="Dyachenko V."/>
            <person name="Godinez A."/>
            <person name="Kurtti T.J."/>
            <person name="Lichay M."/>
            <person name="Mullins K.E."/>
            <person name="Ott S."/>
            <person name="Pappas-Brown V."/>
            <person name="Paris D.H."/>
            <person name="Patel P."/>
            <person name="Richards A.L."/>
            <person name="Sadzewicz L."/>
            <person name="Sears K."/>
            <person name="Seidman D."/>
            <person name="Sengamalay N."/>
            <person name="Stenos J."/>
            <person name="Tallon L.J."/>
            <person name="Vincent G."/>
            <person name="Fraser C.M."/>
            <person name="Munderloh U."/>
            <person name="Dunning-Hotopp J.C."/>
        </authorList>
    </citation>
    <scope>NUCLEOTIDE SEQUENCE [LARGE SCALE GENOMIC DNA]</scope>
    <source>
        <strain evidence="1 2">ApNP</strain>
    </source>
</reference>
<name>A0A0F3NG44_ANAPH</name>
<dbReference type="AlphaFoldDB" id="A0A0F3NG44"/>
<proteinExistence type="predicted"/>
<evidence type="ECO:0000313" key="2">
    <source>
        <dbReference type="Proteomes" id="UP000033385"/>
    </source>
</evidence>
<organism evidence="1 2">
    <name type="scientific">Anaplasma phagocytophilum str. ApNP</name>
    <dbReference type="NCBI Taxonomy" id="1359153"/>
    <lineage>
        <taxon>Bacteria</taxon>
        <taxon>Pseudomonadati</taxon>
        <taxon>Pseudomonadota</taxon>
        <taxon>Alphaproteobacteria</taxon>
        <taxon>Rickettsiales</taxon>
        <taxon>Anaplasmataceae</taxon>
        <taxon>Anaplasma</taxon>
        <taxon>phagocytophilum group</taxon>
    </lineage>
</organism>
<evidence type="ECO:0000313" key="1">
    <source>
        <dbReference type="EMBL" id="KJV67020.1"/>
    </source>
</evidence>
<dbReference type="EMBL" id="LANW01000001">
    <property type="protein sequence ID" value="KJV67020.1"/>
    <property type="molecule type" value="Genomic_DNA"/>
</dbReference>
<protein>
    <submittedName>
        <fullName evidence="1">Uncharacterized protein</fullName>
    </submittedName>
</protein>
<accession>A0A0F3NG44</accession>